<feature type="non-terminal residue" evidence="1">
    <location>
        <position position="188"/>
    </location>
</feature>
<sequence length="188" mass="21375">MTGISQVHDQKHVHKSAEHEQVVAKQVDLASGLRDESQLFLLQLLIDLRISILNKILSGHPRLFRLGIVFLSHAMSNDQSHLEPREFLLCVQKAGHQSGSFFWIWMVISGGLLAIDREKELDQEVIFNLGRALSPDAVAGEFNLLLGDIELMLLHMFEIHPEEDVALILSPVHKRTRRHQAKQSQIQE</sequence>
<dbReference type="EMBL" id="VCGU01000008">
    <property type="protein sequence ID" value="TRY71900.1"/>
    <property type="molecule type" value="Genomic_DNA"/>
</dbReference>
<gene>
    <name evidence="1" type="ORF">TCAL_16219</name>
</gene>
<accession>A0A553P2M5</accession>
<name>A0A553P2M5_TIGCA</name>
<dbReference type="AlphaFoldDB" id="A0A553P2M5"/>
<evidence type="ECO:0000313" key="1">
    <source>
        <dbReference type="EMBL" id="TRY71900.1"/>
    </source>
</evidence>
<organism evidence="1 2">
    <name type="scientific">Tigriopus californicus</name>
    <name type="common">Marine copepod</name>
    <dbReference type="NCBI Taxonomy" id="6832"/>
    <lineage>
        <taxon>Eukaryota</taxon>
        <taxon>Metazoa</taxon>
        <taxon>Ecdysozoa</taxon>
        <taxon>Arthropoda</taxon>
        <taxon>Crustacea</taxon>
        <taxon>Multicrustacea</taxon>
        <taxon>Hexanauplia</taxon>
        <taxon>Copepoda</taxon>
        <taxon>Harpacticoida</taxon>
        <taxon>Harpacticidae</taxon>
        <taxon>Tigriopus</taxon>
    </lineage>
</organism>
<comment type="caution">
    <text evidence="1">The sequence shown here is derived from an EMBL/GenBank/DDBJ whole genome shotgun (WGS) entry which is preliminary data.</text>
</comment>
<evidence type="ECO:0000313" key="2">
    <source>
        <dbReference type="Proteomes" id="UP000318571"/>
    </source>
</evidence>
<proteinExistence type="predicted"/>
<dbReference type="Proteomes" id="UP000318571">
    <property type="component" value="Chromosome 7"/>
</dbReference>
<protein>
    <submittedName>
        <fullName evidence="1">Uncharacterized protein</fullName>
    </submittedName>
</protein>
<keyword evidence="2" id="KW-1185">Reference proteome</keyword>
<reference evidence="1 2" key="1">
    <citation type="journal article" date="2018" name="Nat. Ecol. Evol.">
        <title>Genomic signatures of mitonuclear coevolution across populations of Tigriopus californicus.</title>
        <authorList>
            <person name="Barreto F.S."/>
            <person name="Watson E.T."/>
            <person name="Lima T.G."/>
            <person name="Willett C.S."/>
            <person name="Edmands S."/>
            <person name="Li W."/>
            <person name="Burton R.S."/>
        </authorList>
    </citation>
    <scope>NUCLEOTIDE SEQUENCE [LARGE SCALE GENOMIC DNA]</scope>
    <source>
        <strain evidence="1 2">San Diego</strain>
    </source>
</reference>